<feature type="region of interest" description="Disordered" evidence="5">
    <location>
        <begin position="167"/>
        <end position="245"/>
    </location>
</feature>
<dbReference type="PANTHER" id="PTHR15683:SF8">
    <property type="entry name" value="SCAFFOLD ATTACHMENT FACTOR B, ISOFORM B"/>
    <property type="match status" value="1"/>
</dbReference>
<feature type="compositionally biased region" description="Basic and acidic residues" evidence="5">
    <location>
        <begin position="125"/>
        <end position="140"/>
    </location>
</feature>
<feature type="compositionally biased region" description="Basic and acidic residues" evidence="5">
    <location>
        <begin position="390"/>
        <end position="421"/>
    </location>
</feature>
<feature type="compositionally biased region" description="Low complexity" evidence="5">
    <location>
        <begin position="220"/>
        <end position="237"/>
    </location>
</feature>
<evidence type="ECO:0008006" key="10">
    <source>
        <dbReference type="Google" id="ProtNLM"/>
    </source>
</evidence>
<dbReference type="InterPro" id="IPR012677">
    <property type="entry name" value="Nucleotide-bd_a/b_plait_sf"/>
</dbReference>
<gene>
    <name evidence="8" type="ORF">RI129_010497</name>
</gene>
<feature type="region of interest" description="Disordered" evidence="5">
    <location>
        <begin position="519"/>
        <end position="557"/>
    </location>
</feature>
<evidence type="ECO:0000256" key="3">
    <source>
        <dbReference type="ARBA" id="ARBA00023242"/>
    </source>
</evidence>
<dbReference type="SUPFAM" id="SSF68906">
    <property type="entry name" value="SAP domain"/>
    <property type="match status" value="1"/>
</dbReference>
<feature type="compositionally biased region" description="Basic and acidic residues" evidence="5">
    <location>
        <begin position="97"/>
        <end position="115"/>
    </location>
</feature>
<dbReference type="GO" id="GO:0043565">
    <property type="term" value="F:sequence-specific DNA binding"/>
    <property type="evidence" value="ECO:0007669"/>
    <property type="project" value="TreeGrafter"/>
</dbReference>
<accession>A0AAN7V4P6</accession>
<feature type="compositionally biased region" description="Basic and acidic residues" evidence="5">
    <location>
        <begin position="531"/>
        <end position="554"/>
    </location>
</feature>
<dbReference type="SUPFAM" id="SSF54928">
    <property type="entry name" value="RNA-binding domain, RBD"/>
    <property type="match status" value="1"/>
</dbReference>
<dbReference type="Pfam" id="PF00076">
    <property type="entry name" value="RRM_1"/>
    <property type="match status" value="1"/>
</dbReference>
<name>A0AAN7V4P6_9COLE</name>
<dbReference type="GO" id="GO:0003723">
    <property type="term" value="F:RNA binding"/>
    <property type="evidence" value="ECO:0007669"/>
    <property type="project" value="UniProtKB-UniRule"/>
</dbReference>
<feature type="region of interest" description="Disordered" evidence="5">
    <location>
        <begin position="579"/>
        <end position="680"/>
    </location>
</feature>
<dbReference type="PROSITE" id="PS50102">
    <property type="entry name" value="RRM"/>
    <property type="match status" value="1"/>
</dbReference>
<dbReference type="Pfam" id="PF02037">
    <property type="entry name" value="SAP"/>
    <property type="match status" value="1"/>
</dbReference>
<feature type="compositionally biased region" description="Acidic residues" evidence="5">
    <location>
        <begin position="167"/>
        <end position="176"/>
    </location>
</feature>
<feature type="compositionally biased region" description="Basic and acidic residues" evidence="5">
    <location>
        <begin position="201"/>
        <end position="217"/>
    </location>
</feature>
<feature type="domain" description="SAP" evidence="7">
    <location>
        <begin position="10"/>
        <end position="44"/>
    </location>
</feature>
<dbReference type="GO" id="GO:0050684">
    <property type="term" value="P:regulation of mRNA processing"/>
    <property type="evidence" value="ECO:0007669"/>
    <property type="project" value="TreeGrafter"/>
</dbReference>
<dbReference type="PANTHER" id="PTHR15683">
    <property type="entry name" value="SCAFFOLD ATTACHMENT FACTOR B-RELATED"/>
    <property type="match status" value="1"/>
</dbReference>
<dbReference type="SMART" id="SM00360">
    <property type="entry name" value="RRM"/>
    <property type="match status" value="1"/>
</dbReference>
<keyword evidence="3" id="KW-0539">Nucleus</keyword>
<dbReference type="PROSITE" id="PS50800">
    <property type="entry name" value="SAP"/>
    <property type="match status" value="1"/>
</dbReference>
<comment type="subcellular location">
    <subcellularLocation>
        <location evidence="1">Nucleus</location>
    </subcellularLocation>
</comment>
<dbReference type="SMART" id="SM00513">
    <property type="entry name" value="SAP"/>
    <property type="match status" value="1"/>
</dbReference>
<dbReference type="GO" id="GO:0005634">
    <property type="term" value="C:nucleus"/>
    <property type="evidence" value="ECO:0007669"/>
    <property type="project" value="UniProtKB-SubCell"/>
</dbReference>
<feature type="domain" description="RRM" evidence="6">
    <location>
        <begin position="244"/>
        <end position="322"/>
    </location>
</feature>
<feature type="compositionally biased region" description="Polar residues" evidence="5">
    <location>
        <begin position="86"/>
        <end position="96"/>
    </location>
</feature>
<dbReference type="InterPro" id="IPR051738">
    <property type="entry name" value="SAF_Modulators"/>
</dbReference>
<feature type="region of interest" description="Disordered" evidence="5">
    <location>
        <begin position="437"/>
        <end position="464"/>
    </location>
</feature>
<feature type="region of interest" description="Disordered" evidence="5">
    <location>
        <begin position="325"/>
        <end position="421"/>
    </location>
</feature>
<evidence type="ECO:0000313" key="9">
    <source>
        <dbReference type="Proteomes" id="UP001329430"/>
    </source>
</evidence>
<dbReference type="GO" id="GO:0006357">
    <property type="term" value="P:regulation of transcription by RNA polymerase II"/>
    <property type="evidence" value="ECO:0007669"/>
    <property type="project" value="TreeGrafter"/>
</dbReference>
<sequence length="699" mass="81184">MSANVEKRKLSELGVVDLRSELEKRDLDKSGLKQVLVERLQKALQEAGEDPTTFEFQVEKKSTKRLSNTSGEAEAVNTKDKMDENVSGNVKANNATDQKEKVDSNESFEKKDSKALLDTSTLLKSEFEKKDNENKIKEESGSMTNPSEEAAVESENLIQLTLDEQEASFQDEEEIDSTGKTDTNDRSNKEDEKSTFVNADTTKEKEDTGEKMEDKMQEGNSSSIEASNNKSSSNSSSRTHRQNRNLWITNITQTTKATELKQVLSAYGKVIGAKVVINAKYPGACCYGYVTMDTIEDADNCITKLNNTELNGKIIRIEKVRPDHMNTAKLDAKKKKPDDEPTNDKKEKDSSHRSKSRDHKSDDKKKDSEKEKKIIKMVSFQKHQLNENLEGSRSRDHSRGGPKHDSTARRSRSGREILTFDKIKEERERQRIRERERMLREESRRRREEAARQRDIDRLQRSEAARLEREREKLRFEREKLEREKAEIIRLERERQKVEREKLELEKLQLQRVKMRLQEEELRPVKRPAPFRREGSYEDRKRASTTSKRYDEPSGMRYQSPKFSIIKFYCRIAKDSRYVDRERDRSPHYRRSLPEHKGDVRTTHERSYNEASKERDRNSGGGTWGHPNPSPNKPFNTNSGMPFKAWGKDTWRPEVSNNGDRWNSGNVPRGEPSCPAPPAMENYTRGRFDYKPIRSIRKY</sequence>
<evidence type="ECO:0000256" key="1">
    <source>
        <dbReference type="ARBA" id="ARBA00004123"/>
    </source>
</evidence>
<evidence type="ECO:0000259" key="6">
    <source>
        <dbReference type="PROSITE" id="PS50102"/>
    </source>
</evidence>
<proteinExistence type="predicted"/>
<dbReference type="InterPro" id="IPR003034">
    <property type="entry name" value="SAP_dom"/>
</dbReference>
<evidence type="ECO:0000256" key="4">
    <source>
        <dbReference type="PROSITE-ProRule" id="PRU00176"/>
    </source>
</evidence>
<keyword evidence="9" id="KW-1185">Reference proteome</keyword>
<feature type="compositionally biased region" description="Basic and acidic residues" evidence="5">
    <location>
        <begin position="579"/>
        <end position="618"/>
    </location>
</feature>
<reference evidence="8 9" key="1">
    <citation type="journal article" date="2024" name="Insects">
        <title>An Improved Chromosome-Level Genome Assembly of the Firefly Pyrocoelia pectoralis.</title>
        <authorList>
            <person name="Fu X."/>
            <person name="Meyer-Rochow V.B."/>
            <person name="Ballantyne L."/>
            <person name="Zhu X."/>
        </authorList>
    </citation>
    <scope>NUCLEOTIDE SEQUENCE [LARGE SCALE GENOMIC DNA]</scope>
    <source>
        <strain evidence="8">XCY_ONT2</strain>
    </source>
</reference>
<organism evidence="8 9">
    <name type="scientific">Pyrocoelia pectoralis</name>
    <dbReference type="NCBI Taxonomy" id="417401"/>
    <lineage>
        <taxon>Eukaryota</taxon>
        <taxon>Metazoa</taxon>
        <taxon>Ecdysozoa</taxon>
        <taxon>Arthropoda</taxon>
        <taxon>Hexapoda</taxon>
        <taxon>Insecta</taxon>
        <taxon>Pterygota</taxon>
        <taxon>Neoptera</taxon>
        <taxon>Endopterygota</taxon>
        <taxon>Coleoptera</taxon>
        <taxon>Polyphaga</taxon>
        <taxon>Elateriformia</taxon>
        <taxon>Elateroidea</taxon>
        <taxon>Lampyridae</taxon>
        <taxon>Lampyrinae</taxon>
        <taxon>Pyrocoelia</taxon>
    </lineage>
</organism>
<feature type="region of interest" description="Disordered" evidence="5">
    <location>
        <begin position="47"/>
        <end position="154"/>
    </location>
</feature>
<dbReference type="InterPro" id="IPR036361">
    <property type="entry name" value="SAP_dom_sf"/>
</dbReference>
<dbReference type="InterPro" id="IPR000504">
    <property type="entry name" value="RRM_dom"/>
</dbReference>
<feature type="compositionally biased region" description="Basic and acidic residues" evidence="5">
    <location>
        <begin position="177"/>
        <end position="194"/>
    </location>
</feature>
<dbReference type="EMBL" id="JAVRBK010000007">
    <property type="protein sequence ID" value="KAK5641950.1"/>
    <property type="molecule type" value="Genomic_DNA"/>
</dbReference>
<evidence type="ECO:0000256" key="2">
    <source>
        <dbReference type="ARBA" id="ARBA00022884"/>
    </source>
</evidence>
<protein>
    <recommendedName>
        <fullName evidence="10">SAFB-like transcription modulator</fullName>
    </recommendedName>
</protein>
<dbReference type="Proteomes" id="UP001329430">
    <property type="component" value="Chromosome 7"/>
</dbReference>
<dbReference type="Gene3D" id="3.30.70.330">
    <property type="match status" value="1"/>
</dbReference>
<dbReference type="CDD" id="cd12417">
    <property type="entry name" value="RRM_SAFB_like"/>
    <property type="match status" value="1"/>
</dbReference>
<feature type="compositionally biased region" description="Basic and acidic residues" evidence="5">
    <location>
        <begin position="336"/>
        <end position="352"/>
    </location>
</feature>
<evidence type="ECO:0000256" key="5">
    <source>
        <dbReference type="SAM" id="MobiDB-lite"/>
    </source>
</evidence>
<feature type="compositionally biased region" description="Polar residues" evidence="5">
    <location>
        <begin position="655"/>
        <end position="666"/>
    </location>
</feature>
<dbReference type="Gene3D" id="1.10.720.30">
    <property type="entry name" value="SAP domain"/>
    <property type="match status" value="1"/>
</dbReference>
<dbReference type="AlphaFoldDB" id="A0AAN7V4P6"/>
<feature type="compositionally biased region" description="Basic and acidic residues" evidence="5">
    <location>
        <begin position="359"/>
        <end position="374"/>
    </location>
</feature>
<evidence type="ECO:0000259" key="7">
    <source>
        <dbReference type="PROSITE" id="PS50800"/>
    </source>
</evidence>
<dbReference type="InterPro" id="IPR035979">
    <property type="entry name" value="RBD_domain_sf"/>
</dbReference>
<comment type="caution">
    <text evidence="8">The sequence shown here is derived from an EMBL/GenBank/DDBJ whole genome shotgun (WGS) entry which is preliminary data.</text>
</comment>
<evidence type="ECO:0000313" key="8">
    <source>
        <dbReference type="EMBL" id="KAK5641950.1"/>
    </source>
</evidence>
<keyword evidence="2 4" id="KW-0694">RNA-binding</keyword>